<evidence type="ECO:0000256" key="8">
    <source>
        <dbReference type="ARBA" id="ARBA00023239"/>
    </source>
</evidence>
<keyword evidence="7 12" id="KW-0324">Glycolysis</keyword>
<evidence type="ECO:0000256" key="2">
    <source>
        <dbReference type="ARBA" id="ARBA00002181"/>
    </source>
</evidence>
<dbReference type="RefSeq" id="WP_096367332.1">
    <property type="nucleotide sequence ID" value="NZ_AP018052.1"/>
</dbReference>
<evidence type="ECO:0000313" key="14">
    <source>
        <dbReference type="Proteomes" id="UP000218765"/>
    </source>
</evidence>
<gene>
    <name evidence="13" type="ORF">FOKN1_2979</name>
</gene>
<evidence type="ECO:0000256" key="1">
    <source>
        <dbReference type="ARBA" id="ARBA00000441"/>
    </source>
</evidence>
<dbReference type="InterPro" id="IPR050246">
    <property type="entry name" value="Class_II_FBP_aldolase"/>
</dbReference>
<name>A0A1Z4VUM9_9GAMM</name>
<dbReference type="Pfam" id="PF01116">
    <property type="entry name" value="F_bP_aldolase"/>
    <property type="match status" value="1"/>
</dbReference>
<feature type="binding site" evidence="10">
    <location>
        <begin position="233"/>
        <end position="235"/>
    </location>
    <ligand>
        <name>dihydroxyacetone phosphate</name>
        <dbReference type="ChEBI" id="CHEBI:57642"/>
    </ligand>
</feature>
<dbReference type="EC" id="4.1.2.13" evidence="12"/>
<dbReference type="InterPro" id="IPR006412">
    <property type="entry name" value="Fruct_bisP_Calv"/>
</dbReference>
<dbReference type="GO" id="GO:0008270">
    <property type="term" value="F:zinc ion binding"/>
    <property type="evidence" value="ECO:0007669"/>
    <property type="project" value="InterPro"/>
</dbReference>
<dbReference type="EMBL" id="AP018052">
    <property type="protein sequence ID" value="BAZ95336.1"/>
    <property type="molecule type" value="Genomic_DNA"/>
</dbReference>
<dbReference type="OrthoDB" id="9803995at2"/>
<evidence type="ECO:0000256" key="9">
    <source>
        <dbReference type="PIRSR" id="PIRSR001359-1"/>
    </source>
</evidence>
<dbReference type="Proteomes" id="UP000218765">
    <property type="component" value="Chromosome"/>
</dbReference>
<feature type="binding site" evidence="11">
    <location>
        <position position="105"/>
    </location>
    <ligand>
        <name>Zn(2+)</name>
        <dbReference type="ChEBI" id="CHEBI:29105"/>
        <label>2</label>
    </ligand>
</feature>
<evidence type="ECO:0000256" key="6">
    <source>
        <dbReference type="ARBA" id="ARBA00022833"/>
    </source>
</evidence>
<keyword evidence="8 12" id="KW-0456">Lyase</keyword>
<evidence type="ECO:0000256" key="5">
    <source>
        <dbReference type="ARBA" id="ARBA00022723"/>
    </source>
</evidence>
<dbReference type="PANTHER" id="PTHR30304">
    <property type="entry name" value="D-TAGATOSE-1,6-BISPHOSPHATE ALDOLASE"/>
    <property type="match status" value="1"/>
</dbReference>
<feature type="binding site" evidence="11">
    <location>
        <position position="232"/>
    </location>
    <ligand>
        <name>Zn(2+)</name>
        <dbReference type="ChEBI" id="CHEBI:29105"/>
        <label>1</label>
        <note>catalytic</note>
    </ligand>
</feature>
<comment type="similarity">
    <text evidence="4 12">Belongs to the class II fructose-bisphosphate aldolase family.</text>
</comment>
<dbReference type="SUPFAM" id="SSF51569">
    <property type="entry name" value="Aldolase"/>
    <property type="match status" value="1"/>
</dbReference>
<feature type="binding site" evidence="10">
    <location>
        <begin position="275"/>
        <end position="278"/>
    </location>
    <ligand>
        <name>dihydroxyacetone phosphate</name>
        <dbReference type="ChEBI" id="CHEBI:57642"/>
    </ligand>
</feature>
<feature type="binding site" evidence="11">
    <location>
        <position position="198"/>
    </location>
    <ligand>
        <name>Zn(2+)</name>
        <dbReference type="ChEBI" id="CHEBI:29105"/>
        <label>1</label>
        <note>catalytic</note>
    </ligand>
</feature>
<evidence type="ECO:0000313" key="13">
    <source>
        <dbReference type="EMBL" id="BAZ95336.1"/>
    </source>
</evidence>
<feature type="binding site" evidence="11">
    <location>
        <position position="84"/>
    </location>
    <ligand>
        <name>Zn(2+)</name>
        <dbReference type="ChEBI" id="CHEBI:29105"/>
        <label>1</label>
        <note>catalytic</note>
    </ligand>
</feature>
<feature type="active site" description="Proton donor" evidence="9">
    <location>
        <position position="83"/>
    </location>
</feature>
<comment type="function">
    <text evidence="2 12">Catalyzes the aldol condensation of dihydroxyacetone phosphate (DHAP or glycerone-phosphate) with glyceraldehyde 3-phosphate (G3P) to form fructose 1,6-bisphosphate (FBP) in gluconeogenesis and the reverse reaction in glycolysis.</text>
</comment>
<organism evidence="13 14">
    <name type="scientific">Thiohalobacter thiocyanaticus</name>
    <dbReference type="NCBI Taxonomy" id="585455"/>
    <lineage>
        <taxon>Bacteria</taxon>
        <taxon>Pseudomonadati</taxon>
        <taxon>Pseudomonadota</taxon>
        <taxon>Gammaproteobacteria</taxon>
        <taxon>Thiohalobacterales</taxon>
        <taxon>Thiohalobacteraceae</taxon>
        <taxon>Thiohalobacter</taxon>
    </lineage>
</organism>
<evidence type="ECO:0000256" key="3">
    <source>
        <dbReference type="ARBA" id="ARBA00004714"/>
    </source>
</evidence>
<evidence type="ECO:0000256" key="4">
    <source>
        <dbReference type="ARBA" id="ARBA00005812"/>
    </source>
</evidence>
<accession>A0A1Z4VUM9</accession>
<sequence>MALISLRQLLDYAAENDFGMPAFNVNNMEQVHAIMQAADECNSPVIMQGSAGARSYAGEPFLRHLITAALEMYPHIPVVMHQDHGSAPSVCLRSIQSGFSSVMMDGSLMEDMKTPSTYEYNVDVTRRVVEMAHAGGVSVEGELGCLGSLETGMAGEEDGSGAEGVLDHSQLLTDPEEAAQFVKETGVDALAIAIGTSHGAYKFTRPPTGDILAIERIKEIHARIPNTHLVMHGSSSVPQDWLKIIDEFGGDMGETYGVPVEEIQEGIKHGVRKVNIDTDLRMASTGAIRKHLAENPKNFDPRKFLKASTAAMKDICKARYEAFGCAGHADKIKPMSLEAMFKRYESGELDPKVN</sequence>
<feature type="binding site" evidence="11">
    <location>
        <position position="142"/>
    </location>
    <ligand>
        <name>Zn(2+)</name>
        <dbReference type="ChEBI" id="CHEBI:29105"/>
        <label>2</label>
    </ligand>
</feature>
<dbReference type="UniPathway" id="UPA00109">
    <property type="reaction ID" value="UER00183"/>
</dbReference>
<evidence type="ECO:0000256" key="10">
    <source>
        <dbReference type="PIRSR" id="PIRSR001359-2"/>
    </source>
</evidence>
<dbReference type="InterPro" id="IPR013785">
    <property type="entry name" value="Aldolase_TIM"/>
</dbReference>
<comment type="catalytic activity">
    <reaction evidence="1 12">
        <text>beta-D-fructose 1,6-bisphosphate = D-glyceraldehyde 3-phosphate + dihydroxyacetone phosphate</text>
        <dbReference type="Rhea" id="RHEA:14729"/>
        <dbReference type="ChEBI" id="CHEBI:32966"/>
        <dbReference type="ChEBI" id="CHEBI:57642"/>
        <dbReference type="ChEBI" id="CHEBI:59776"/>
        <dbReference type="EC" id="4.1.2.13"/>
    </reaction>
</comment>
<keyword evidence="5 11" id="KW-0479">Metal-binding</keyword>
<dbReference type="FunFam" id="3.20.20.70:FF:000111">
    <property type="entry name" value="Fructose-1,6-bisphosphate aldolase"/>
    <property type="match status" value="1"/>
</dbReference>
<evidence type="ECO:0000256" key="11">
    <source>
        <dbReference type="PIRSR" id="PIRSR001359-3"/>
    </source>
</evidence>
<proteinExistence type="inferred from homology"/>
<dbReference type="AlphaFoldDB" id="A0A1Z4VUM9"/>
<dbReference type="PROSITE" id="PS00806">
    <property type="entry name" value="ALDOLASE_CLASS_II_2"/>
    <property type="match status" value="1"/>
</dbReference>
<dbReference type="Gene3D" id="3.20.20.70">
    <property type="entry name" value="Aldolase class I"/>
    <property type="match status" value="1"/>
</dbReference>
<dbReference type="PIRSF" id="PIRSF001359">
    <property type="entry name" value="F_bP_aldolase_II"/>
    <property type="match status" value="1"/>
</dbReference>
<dbReference type="GO" id="GO:0004332">
    <property type="term" value="F:fructose-bisphosphate aldolase activity"/>
    <property type="evidence" value="ECO:0007669"/>
    <property type="project" value="UniProtKB-EC"/>
</dbReference>
<keyword evidence="6 11" id="KW-0862">Zinc</keyword>
<dbReference type="KEGG" id="ttc:FOKN1_2979"/>
<comment type="cofactor">
    <cofactor evidence="12">
        <name>Zn(2+)</name>
        <dbReference type="ChEBI" id="CHEBI:29105"/>
    </cofactor>
    <text evidence="12">One is catalytic and the other provides a structural contribution.</text>
</comment>
<protein>
    <recommendedName>
        <fullName evidence="12">Fructose-1,6-bisphosphate aldolase</fullName>
        <shortName evidence="12">FBP aldolase</shortName>
        <ecNumber evidence="12">4.1.2.13</ecNumber>
    </recommendedName>
</protein>
<dbReference type="PANTHER" id="PTHR30304:SF0">
    <property type="entry name" value="D-TAGATOSE-1,6-BISPHOSPHATE ALDOLASE SUBUNIT GATY-RELATED"/>
    <property type="match status" value="1"/>
</dbReference>
<keyword evidence="14" id="KW-1185">Reference proteome</keyword>
<dbReference type="InterPro" id="IPR000771">
    <property type="entry name" value="FBA_II"/>
</dbReference>
<evidence type="ECO:0000256" key="7">
    <source>
        <dbReference type="ARBA" id="ARBA00023152"/>
    </source>
</evidence>
<comment type="pathway">
    <text evidence="3 12">Carbohydrate degradation; glycolysis; D-glyceraldehyde 3-phosphate and glycerone phosphate from D-glucose: step 4/4.</text>
</comment>
<dbReference type="NCBIfam" id="TIGR00167">
    <property type="entry name" value="cbbA"/>
    <property type="match status" value="1"/>
</dbReference>
<feature type="binding site" evidence="10">
    <location>
        <position position="199"/>
    </location>
    <ligand>
        <name>dihydroxyacetone phosphate</name>
        <dbReference type="ChEBI" id="CHEBI:57642"/>
    </ligand>
</feature>
<dbReference type="GO" id="GO:0006096">
    <property type="term" value="P:glycolytic process"/>
    <property type="evidence" value="ECO:0007669"/>
    <property type="project" value="UniProtKB-UniPathway"/>
</dbReference>
<comment type="cofactor">
    <cofactor evidence="11">
        <name>Zn(2+)</name>
        <dbReference type="ChEBI" id="CHEBI:29105"/>
    </cofactor>
    <text evidence="11">Binds 2 Zn(2+) ions per subunit. One is catalytic and the other provides a structural contribution.</text>
</comment>
<evidence type="ECO:0000256" key="12">
    <source>
        <dbReference type="RuleBase" id="RU365019"/>
    </source>
</evidence>
<reference evidence="13 14" key="1">
    <citation type="submission" date="2017-05" db="EMBL/GenBank/DDBJ databases">
        <title>Thiocyanate degradation by Thiohalobacter thiocyanaticus FOKN1.</title>
        <authorList>
            <person name="Oshiki M."/>
            <person name="Fukushima T."/>
            <person name="Kawano S."/>
            <person name="Nakagawa J."/>
        </authorList>
    </citation>
    <scope>NUCLEOTIDE SEQUENCE [LARGE SCALE GENOMIC DNA]</scope>
    <source>
        <strain evidence="13 14">FOKN1</strain>
    </source>
</reference>
<dbReference type="NCBIfam" id="TIGR01521">
    <property type="entry name" value="FruBisAldo_II_B"/>
    <property type="match status" value="1"/>
</dbReference>
<dbReference type="CDD" id="cd00947">
    <property type="entry name" value="TBP_aldolase_IIB"/>
    <property type="match status" value="1"/>
</dbReference>
<dbReference type="PROSITE" id="PS00602">
    <property type="entry name" value="ALDOLASE_CLASS_II_1"/>
    <property type="match status" value="1"/>
</dbReference>